<dbReference type="AlphaFoldDB" id="A0A6N8F9H0"/>
<dbReference type="GO" id="GO:0004049">
    <property type="term" value="F:anthranilate synthase activity"/>
    <property type="evidence" value="ECO:0007669"/>
    <property type="project" value="UniProtKB-EC"/>
</dbReference>
<dbReference type="Pfam" id="PF00117">
    <property type="entry name" value="GATase"/>
    <property type="match status" value="1"/>
</dbReference>
<dbReference type="OrthoDB" id="9786812at2"/>
<name>A0A6N8F9H0_9GAMM</name>
<dbReference type="Proteomes" id="UP000439994">
    <property type="component" value="Unassembled WGS sequence"/>
</dbReference>
<dbReference type="InterPro" id="IPR017926">
    <property type="entry name" value="GATASE"/>
</dbReference>
<dbReference type="Gene3D" id="3.40.50.880">
    <property type="match status" value="1"/>
</dbReference>
<sequence length="195" mass="21918">MLLMIDNYDSFTYTLVNYFESLDQEVVVKRNDDITIDQIKQLNPTQIVISPGPRSPNEAGISLDVVANFYHKKPILGVCLGHQVIAQQFGAQVKRAKQVMHGKTSIITHSKKGMFQGLPNPLSVTRYHSLIVDHDTLPTFIEPTAWVETESQVNHDELMAMAMKEYPVMGVQFHPESVMSESGLAMLNNFVLTTK</sequence>
<gene>
    <name evidence="3" type="ORF">GNP35_11675</name>
</gene>
<evidence type="ECO:0000256" key="1">
    <source>
        <dbReference type="ARBA" id="ARBA00022962"/>
    </source>
</evidence>
<dbReference type="InterPro" id="IPR050472">
    <property type="entry name" value="Anth_synth/Amidotransfase"/>
</dbReference>
<evidence type="ECO:0000313" key="3">
    <source>
        <dbReference type="EMBL" id="MUH73083.1"/>
    </source>
</evidence>
<comment type="caution">
    <text evidence="3">The sequence shown here is derived from an EMBL/GenBank/DDBJ whole genome shotgun (WGS) entry which is preliminary data.</text>
</comment>
<evidence type="ECO:0000259" key="2">
    <source>
        <dbReference type="Pfam" id="PF00117"/>
    </source>
</evidence>
<dbReference type="InterPro" id="IPR006221">
    <property type="entry name" value="TrpG/PapA_dom"/>
</dbReference>
<keyword evidence="4" id="KW-1185">Reference proteome</keyword>
<dbReference type="EMBL" id="WOCD01000005">
    <property type="protein sequence ID" value="MUH73083.1"/>
    <property type="molecule type" value="Genomic_DNA"/>
</dbReference>
<dbReference type="PRINTS" id="PR00096">
    <property type="entry name" value="GATASE"/>
</dbReference>
<reference evidence="3 4" key="1">
    <citation type="submission" date="2019-11" db="EMBL/GenBank/DDBJ databases">
        <title>P. haliotis isolates from Z. marina roots.</title>
        <authorList>
            <person name="Cohen M."/>
            <person name="Jospin G."/>
            <person name="Eisen J.A."/>
            <person name="Coil D.A."/>
        </authorList>
    </citation>
    <scope>NUCLEOTIDE SEQUENCE [LARGE SCALE GENOMIC DNA]</scope>
    <source>
        <strain evidence="3 4">UCD-MCMsp1aY</strain>
    </source>
</reference>
<dbReference type="PANTHER" id="PTHR43418:SF4">
    <property type="entry name" value="MULTIFUNCTIONAL TRYPTOPHAN BIOSYNTHESIS PROTEIN"/>
    <property type="match status" value="1"/>
</dbReference>
<dbReference type="GO" id="GO:0000162">
    <property type="term" value="P:L-tryptophan biosynthetic process"/>
    <property type="evidence" value="ECO:0007669"/>
    <property type="project" value="TreeGrafter"/>
</dbReference>
<dbReference type="FunFam" id="3.40.50.880:FF:000003">
    <property type="entry name" value="Anthranilate synthase component II"/>
    <property type="match status" value="1"/>
</dbReference>
<dbReference type="GO" id="GO:0005829">
    <property type="term" value="C:cytosol"/>
    <property type="evidence" value="ECO:0007669"/>
    <property type="project" value="TreeGrafter"/>
</dbReference>
<dbReference type="SUPFAM" id="SSF52317">
    <property type="entry name" value="Class I glutamine amidotransferase-like"/>
    <property type="match status" value="1"/>
</dbReference>
<dbReference type="NCBIfam" id="TIGR00566">
    <property type="entry name" value="trpG_papA"/>
    <property type="match status" value="1"/>
</dbReference>
<dbReference type="CDD" id="cd01743">
    <property type="entry name" value="GATase1_Anthranilate_Synthase"/>
    <property type="match status" value="1"/>
</dbReference>
<proteinExistence type="predicted"/>
<dbReference type="PRINTS" id="PR00099">
    <property type="entry name" value="CPSGATASE"/>
</dbReference>
<dbReference type="PANTHER" id="PTHR43418">
    <property type="entry name" value="MULTIFUNCTIONAL TRYPTOPHAN BIOSYNTHESIS PROTEIN-RELATED"/>
    <property type="match status" value="1"/>
</dbReference>
<protein>
    <submittedName>
        <fullName evidence="3">Anthranilate/aminodeoxychorismate synthase component II</fullName>
        <ecNumber evidence="3">4.1.3.27</ecNumber>
    </submittedName>
</protein>
<dbReference type="EC" id="4.1.3.27" evidence="3"/>
<dbReference type="RefSeq" id="WP_155696278.1">
    <property type="nucleotide sequence ID" value="NZ_WOCD01000005.1"/>
</dbReference>
<keyword evidence="3" id="KW-0456">Lyase</keyword>
<accession>A0A6N8F9H0</accession>
<organism evidence="3 4">
    <name type="scientific">Psychrosphaera haliotis</name>
    <dbReference type="NCBI Taxonomy" id="555083"/>
    <lineage>
        <taxon>Bacteria</taxon>
        <taxon>Pseudomonadati</taxon>
        <taxon>Pseudomonadota</taxon>
        <taxon>Gammaproteobacteria</taxon>
        <taxon>Alteromonadales</taxon>
        <taxon>Pseudoalteromonadaceae</taxon>
        <taxon>Psychrosphaera</taxon>
    </lineage>
</organism>
<keyword evidence="1" id="KW-0315">Glutamine amidotransferase</keyword>
<dbReference type="PRINTS" id="PR00097">
    <property type="entry name" value="ANTSNTHASEII"/>
</dbReference>
<feature type="domain" description="Glutamine amidotransferase" evidence="2">
    <location>
        <begin position="3"/>
        <end position="192"/>
    </location>
</feature>
<dbReference type="PROSITE" id="PS51273">
    <property type="entry name" value="GATASE_TYPE_1"/>
    <property type="match status" value="1"/>
</dbReference>
<dbReference type="InterPro" id="IPR029062">
    <property type="entry name" value="Class_I_gatase-like"/>
</dbReference>
<evidence type="ECO:0000313" key="4">
    <source>
        <dbReference type="Proteomes" id="UP000439994"/>
    </source>
</evidence>